<dbReference type="InterPro" id="IPR017766">
    <property type="entry name" value="Sphingomyelinase/PLipase_C"/>
</dbReference>
<feature type="transmembrane region" description="Helical" evidence="6">
    <location>
        <begin position="92"/>
        <end position="116"/>
    </location>
</feature>
<dbReference type="PANTHER" id="PTHR16320">
    <property type="entry name" value="SPHINGOMYELINASE FAMILY MEMBER"/>
    <property type="match status" value="1"/>
</dbReference>
<comment type="caution">
    <text evidence="8">The sequence shown here is derived from an EMBL/GenBank/DDBJ whole genome shotgun (WGS) entry which is preliminary data.</text>
</comment>
<dbReference type="SUPFAM" id="SSF56219">
    <property type="entry name" value="DNase I-like"/>
    <property type="match status" value="1"/>
</dbReference>
<reference evidence="8 9" key="1">
    <citation type="submission" date="2024-02" db="EMBL/GenBank/DDBJ databases">
        <authorList>
            <person name="Daric V."/>
            <person name="Darras S."/>
        </authorList>
    </citation>
    <scope>NUCLEOTIDE SEQUENCE [LARGE SCALE GENOMIC DNA]</scope>
</reference>
<proteinExistence type="inferred from homology"/>
<evidence type="ECO:0000313" key="9">
    <source>
        <dbReference type="Proteomes" id="UP001642483"/>
    </source>
</evidence>
<dbReference type="InterPro" id="IPR036691">
    <property type="entry name" value="Endo/exonu/phosph_ase_sf"/>
</dbReference>
<evidence type="ECO:0000256" key="4">
    <source>
        <dbReference type="ARBA" id="ARBA00047268"/>
    </source>
</evidence>
<protein>
    <recommendedName>
        <fullName evidence="2">sphingomyelin phosphodiesterase</fullName>
        <ecNumber evidence="2">3.1.4.12</ecNumber>
    </recommendedName>
</protein>
<dbReference type="Gene3D" id="3.60.10.10">
    <property type="entry name" value="Endonuclease/exonuclease/phosphatase"/>
    <property type="match status" value="1"/>
</dbReference>
<gene>
    <name evidence="8" type="ORF">CVLEPA_LOCUS1392</name>
</gene>
<name>A0ABP0EYA2_CLALP</name>
<keyword evidence="6" id="KW-0472">Membrane</keyword>
<evidence type="ECO:0000256" key="5">
    <source>
        <dbReference type="ARBA" id="ARBA00049371"/>
    </source>
</evidence>
<dbReference type="EC" id="3.1.4.12" evidence="2"/>
<evidence type="ECO:0000313" key="8">
    <source>
        <dbReference type="EMBL" id="CAK8672440.1"/>
    </source>
</evidence>
<dbReference type="CDD" id="cd09078">
    <property type="entry name" value="nSMase"/>
    <property type="match status" value="1"/>
</dbReference>
<dbReference type="InterPro" id="IPR038772">
    <property type="entry name" value="Sph/SMPD2-like"/>
</dbReference>
<dbReference type="PANTHER" id="PTHR16320:SF1">
    <property type="entry name" value="SPHINGOMYELINASE DDB_G0288017"/>
    <property type="match status" value="1"/>
</dbReference>
<evidence type="ECO:0000256" key="6">
    <source>
        <dbReference type="SAM" id="Phobius"/>
    </source>
</evidence>
<evidence type="ECO:0000259" key="7">
    <source>
        <dbReference type="Pfam" id="PF03372"/>
    </source>
</evidence>
<organism evidence="8 9">
    <name type="scientific">Clavelina lepadiformis</name>
    <name type="common">Light-bulb sea squirt</name>
    <name type="synonym">Ascidia lepadiformis</name>
    <dbReference type="NCBI Taxonomy" id="159417"/>
    <lineage>
        <taxon>Eukaryota</taxon>
        <taxon>Metazoa</taxon>
        <taxon>Chordata</taxon>
        <taxon>Tunicata</taxon>
        <taxon>Ascidiacea</taxon>
        <taxon>Aplousobranchia</taxon>
        <taxon>Clavelinidae</taxon>
        <taxon>Clavelina</taxon>
    </lineage>
</organism>
<dbReference type="InterPro" id="IPR005135">
    <property type="entry name" value="Endo/exonuclease/phosphatase"/>
</dbReference>
<dbReference type="EMBL" id="CAWYQH010000001">
    <property type="protein sequence ID" value="CAK8672440.1"/>
    <property type="molecule type" value="Genomic_DNA"/>
</dbReference>
<keyword evidence="3" id="KW-0378">Hydrolase</keyword>
<dbReference type="Pfam" id="PF03372">
    <property type="entry name" value="Exo_endo_phos"/>
    <property type="match status" value="1"/>
</dbReference>
<evidence type="ECO:0000256" key="1">
    <source>
        <dbReference type="ARBA" id="ARBA00006335"/>
    </source>
</evidence>
<comment type="catalytic activity">
    <reaction evidence="5">
        <text>N-(hexadecanoyl)-sphing-4-enine-1-phosphocholine + H2O = N-hexadecanoylsphing-4-enine + phosphocholine + H(+)</text>
        <dbReference type="Rhea" id="RHEA:45644"/>
        <dbReference type="ChEBI" id="CHEBI:15377"/>
        <dbReference type="ChEBI" id="CHEBI:15378"/>
        <dbReference type="ChEBI" id="CHEBI:72959"/>
        <dbReference type="ChEBI" id="CHEBI:78646"/>
        <dbReference type="ChEBI" id="CHEBI:295975"/>
    </reaction>
    <physiologicalReaction direction="left-to-right" evidence="5">
        <dbReference type="Rhea" id="RHEA:45645"/>
    </physiologicalReaction>
</comment>
<keyword evidence="9" id="KW-1185">Reference proteome</keyword>
<comment type="catalytic activity">
    <reaction evidence="4">
        <text>a sphingomyelin + H2O = phosphocholine + an N-acylsphing-4-enine + H(+)</text>
        <dbReference type="Rhea" id="RHEA:19253"/>
        <dbReference type="ChEBI" id="CHEBI:15377"/>
        <dbReference type="ChEBI" id="CHEBI:15378"/>
        <dbReference type="ChEBI" id="CHEBI:17636"/>
        <dbReference type="ChEBI" id="CHEBI:52639"/>
        <dbReference type="ChEBI" id="CHEBI:295975"/>
        <dbReference type="EC" id="3.1.4.12"/>
    </reaction>
    <physiologicalReaction direction="left-to-right" evidence="4">
        <dbReference type="Rhea" id="RHEA:19254"/>
    </physiologicalReaction>
</comment>
<sequence>MSSGTLKGDGESFTIMSLKDVNYHDLFVEYLVPGGPYATSDWHIRLLYKISCLCLKPFFFVLDSLLSIFIRTTDESYHRNDSVSLLLISIKVLLLSVSLVCFLPLALFGFIIWLPLQLCRPRPYSYIGPTLNERHTSMSDKYERIQCGNIHPKSTSMSQPSPKSAAKTYSVITANICLMPEFIAHINNLTNTIIRGKQISSYFSGDGVVSSVNKGKSPGETSSKPSENNYLVSSWSADSIRTDGYEEIAGGSIDSNSVASTLWSVSSKECSVSDVLPTASDFICLQEVFDSRATDKLLQGLKAKYPYIIYDVVWPIHNYRITLLGSGLCIASRYPFIDIEFKPFADGNRDDKLACKGILMTKVYLGHTEDGDNLIGYLATTHLQAWSHSRASSARCKQINAMEGWIEEFQQQSRKVHNNATEKVLFNMVTGDFNFDKISHCDRNEQRCSVFQQFVDPCIDEDGAQHSWVIGTELNQKKMHDERVRTPQGLQRMLISELERHQYVASTTPARSTFQRVGDGKRRIDYILYKQCDNTTMVIKDYKFFTGLATLTDHIPVGMMFSCDGTTTNQ</sequence>
<evidence type="ECO:0000256" key="2">
    <source>
        <dbReference type="ARBA" id="ARBA00012369"/>
    </source>
</evidence>
<comment type="similarity">
    <text evidence="1">Belongs to the neutral sphingomyelinase family.</text>
</comment>
<accession>A0ABP0EYA2</accession>
<feature type="domain" description="Endonuclease/exonuclease/phosphatase" evidence="7">
    <location>
        <begin position="280"/>
        <end position="531"/>
    </location>
</feature>
<keyword evidence="6" id="KW-0812">Transmembrane</keyword>
<evidence type="ECO:0000256" key="3">
    <source>
        <dbReference type="ARBA" id="ARBA00022801"/>
    </source>
</evidence>
<dbReference type="Proteomes" id="UP001642483">
    <property type="component" value="Unassembled WGS sequence"/>
</dbReference>
<keyword evidence="6" id="KW-1133">Transmembrane helix</keyword>